<dbReference type="FunFam" id="2.10.25.10:FF:000095">
    <property type="entry name" value="Notch, isoform B"/>
    <property type="match status" value="5"/>
</dbReference>
<keyword evidence="3 14" id="KW-0245">EGF-like domain</keyword>
<dbReference type="Pfam" id="PF25024">
    <property type="entry name" value="EGF_TEN"/>
    <property type="match status" value="1"/>
</dbReference>
<feature type="domain" description="EGF-like" evidence="17">
    <location>
        <begin position="627"/>
        <end position="662"/>
    </location>
</feature>
<dbReference type="PROSITE" id="PS00010">
    <property type="entry name" value="ASX_HYDROXYL"/>
    <property type="match status" value="1"/>
</dbReference>
<comment type="caution">
    <text evidence="18">The sequence shown here is derived from an EMBL/GenBank/DDBJ whole genome shotgun (WGS) entry which is preliminary data.</text>
</comment>
<feature type="domain" description="EGF-like" evidence="17">
    <location>
        <begin position="770"/>
        <end position="806"/>
    </location>
</feature>
<dbReference type="GO" id="GO:0030154">
    <property type="term" value="P:cell differentiation"/>
    <property type="evidence" value="ECO:0007669"/>
    <property type="project" value="UniProtKB-KW"/>
</dbReference>
<dbReference type="CDD" id="cd00054">
    <property type="entry name" value="EGF_CA"/>
    <property type="match status" value="9"/>
</dbReference>
<feature type="domain" description="EGF-like" evidence="17">
    <location>
        <begin position="485"/>
        <end position="521"/>
    </location>
</feature>
<feature type="disulfide bond" evidence="14">
    <location>
        <begin position="367"/>
        <end position="376"/>
    </location>
</feature>
<organism evidence="18 19">
    <name type="scientific">Caerostris darwini</name>
    <dbReference type="NCBI Taxonomy" id="1538125"/>
    <lineage>
        <taxon>Eukaryota</taxon>
        <taxon>Metazoa</taxon>
        <taxon>Ecdysozoa</taxon>
        <taxon>Arthropoda</taxon>
        <taxon>Chelicerata</taxon>
        <taxon>Arachnida</taxon>
        <taxon>Araneae</taxon>
        <taxon>Araneomorphae</taxon>
        <taxon>Entelegynae</taxon>
        <taxon>Araneoidea</taxon>
        <taxon>Araneidae</taxon>
        <taxon>Caerostris</taxon>
    </lineage>
</organism>
<dbReference type="SMART" id="SM00181">
    <property type="entry name" value="EGF"/>
    <property type="match status" value="32"/>
</dbReference>
<feature type="disulfide bond" evidence="14">
    <location>
        <begin position="1741"/>
        <end position="1751"/>
    </location>
</feature>
<evidence type="ECO:0000313" key="18">
    <source>
        <dbReference type="EMBL" id="GIY44669.1"/>
    </source>
</evidence>
<feature type="domain" description="EGF-like" evidence="17">
    <location>
        <begin position="735"/>
        <end position="767"/>
    </location>
</feature>
<dbReference type="Gene3D" id="2.10.25.10">
    <property type="entry name" value="Laminin"/>
    <property type="match status" value="25"/>
</dbReference>
<feature type="disulfide bond" evidence="14">
    <location>
        <begin position="724"/>
        <end position="733"/>
    </location>
</feature>
<dbReference type="Proteomes" id="UP001054837">
    <property type="component" value="Unassembled WGS sequence"/>
</dbReference>
<evidence type="ECO:0000256" key="12">
    <source>
        <dbReference type="ARBA" id="ARBA00023157"/>
    </source>
</evidence>
<feature type="domain" description="EGF-like" evidence="17">
    <location>
        <begin position="341"/>
        <end position="377"/>
    </location>
</feature>
<sequence>MLPRILMILVCLMCLSFLAHIRADFDFQEDIDGINKNSVKEENINLLEEQFKADCKCDNGKCVIEKRKQVCKCNPEYGMYTSWTKSSCEACNCGTSANCTFDVGVFTTDKYCLCPDGNKLKNNICKDPCSAKPCQNDGTCKVIGKKVKCDCKPPYSGTKCETDPCSTKPCQNGGTCKVEGQSFKCDCKSPFSGTRCEINPCSTKPCKNGGTCKVEQGIYKCYCKLPFNGTNCEIDPCLTKPCQNGGACKVVGQSFKCDCKSPFNGTRCELDPCSTKPCQNLGTCKVAGKSFKCDCKSPFKGTRCEIGPCSTNPCQNGGTCKVEGGIFKCYCKLPFNGTNCEKDPCSTKPCQNEGTCKIVGQSFKCDCKSPYNGTRCEIGPCTPHPCHHDGKCKVVGKNYNCECKEPYSGRNCDLSPCVSQPCKNNGKCVIDEHGYKCECVSPFKGKFCENGPCSSNPCQHAGVCKVEGQIFKCECKQPYSGKSCELDPCTPNPCKSKGNCTIEKNSFKCKCPQPYTGDTCEKDPCNPNPCNTGSCKFQGNSLVCDCPKNFVGKRCEHKCKCDNGKCRVTEFDEVICECPPEYGKYGDFCKACDCGAGANCTFDVGIIIDDKYCQCPDGKELKNKHCEDPCANNPCKNGGTCMKDKNSFKCTCKPPFYGDICEKDPCTDNPCKNGGTCKTEKNAFKCTCKPPFSGDTCEKDPCTDNPCKNGGTCKTEKNSFKCTCKPPFYGNTCEKDPCSNNPCKNGGSCKTEKNSFKCTCKPPFYGDICEKDPCTNNPCKNGGTCKAEKNSFKCTCKQPFYGDTCEKDPCTINPCKNGGTCRRVKNSFNCTCKTPFYGDTCEKDLCTVNPCKNGGTCRRFKNSFNCTCKTPFYGDTCEKELTTVFTSAATKSVTFSTTKRAYPSTSTATITNTALNITTPTPFITAKESSDTTIFKNVTSFTPKNFTYTSYSTSEPSNFTNDFNATVEPSNFTDSFNWTTYDPSNYTNEFNATVQPSNFTDSFNWTTYGPSNFTRDFNATDQPSNFTDSFKTTYEPSNFTRDFNTTDQPSNFTDNFNWTTYEPSNFTNDFNETDQPSNYTNNFNLTTHEPSNFTAELNMTTYEPSNITGEVNSSTITKEYTVIYRTTATTKKPGVCDNNPCKNGGSCIETKEGAKCKCAALYDGETCTESYWCNKGEGKSLCQGGSCFYDFKSKLGRCTCPKDQFYNYEEKQCQVVDRCPFMSINCTDQFEMCKNGICQCKDNFVKNEAQKCVPNFCAFNPCGVNEVCEDLPTDPGNVKCSCKQGFYHDGQSCQEANLCDIPSTLSCQQICNSSTEECECHPGFALQSDNKTCKAEDLTKLCKQKCGVGICVTIDSKDVCVCPSTHVAVGFSCVDLCTAKQIPAGVCPDDECVADDKMGFKCKCEGNYTYDQNGVTCRRKLMCSEGDGSKTCAKYKAHCVEDFSHADGYRCECDKGQAMDNDGICKDKCEVSKQKEECDDRKAICDMDGFEAVCKCPPLLTLGSDGKCTEFAKVSYSGELPLALNRYSLKKLLSPSKANLKDDTVNYDAIRKDLRSSMHMMYGDNYKFADIVNCRTVDKILKCLVEVQFQSNPEDQVKLITDASSCLSFDKNTCFIPPGLLLDKKNFKSDGFTETDPCMDDIKNLNCGPETECKKIEGKGFNYECSCSPGFESFNTYLPLSDSNTVIHHCNDINECLQQKACPNRTRCLNTYGSYECVCQNGFRPPTDKSDPKISNCVEVCHSKVCKHGKCEVLGEAFRCRCDDGYTGLDCGQAIQNMAGYEGMKSALIVLSVLVVPLMLIVAFLIHKYYVLKKHYNKTNYFDDCSSTINLQPMRMDTETE</sequence>
<dbReference type="InterPro" id="IPR049883">
    <property type="entry name" value="NOTCH1_EGF-like"/>
</dbReference>
<name>A0AAV4TG26_9ARAC</name>
<feature type="disulfide bond" evidence="14">
    <location>
        <begin position="511"/>
        <end position="520"/>
    </location>
</feature>
<keyword evidence="7" id="KW-0221">Differentiation</keyword>
<feature type="disulfide bond" evidence="14">
    <location>
        <begin position="295"/>
        <end position="304"/>
    </location>
</feature>
<feature type="domain" description="EGF-like" evidence="17">
    <location>
        <begin position="842"/>
        <end position="878"/>
    </location>
</feature>
<dbReference type="PROSITE" id="PS01186">
    <property type="entry name" value="EGF_2"/>
    <property type="match status" value="10"/>
</dbReference>
<dbReference type="FunFam" id="2.10.25.10:FF:000038">
    <property type="entry name" value="Fibrillin 2"/>
    <property type="match status" value="1"/>
</dbReference>
<feature type="domain" description="EGF-like" evidence="17">
    <location>
        <begin position="306"/>
        <end position="338"/>
    </location>
</feature>
<dbReference type="PANTHER" id="PTHR24049">
    <property type="entry name" value="CRUMBS FAMILY MEMBER"/>
    <property type="match status" value="1"/>
</dbReference>
<dbReference type="InterPro" id="IPR001881">
    <property type="entry name" value="EGF-like_Ca-bd_dom"/>
</dbReference>
<dbReference type="GO" id="GO:0016020">
    <property type="term" value="C:membrane"/>
    <property type="evidence" value="ECO:0007669"/>
    <property type="project" value="UniProtKB-SubCell"/>
</dbReference>
<dbReference type="EMBL" id="BPLQ01009553">
    <property type="protein sequence ID" value="GIY44669.1"/>
    <property type="molecule type" value="Genomic_DNA"/>
</dbReference>
<dbReference type="InterPro" id="IPR000742">
    <property type="entry name" value="EGF"/>
</dbReference>
<evidence type="ECO:0000256" key="7">
    <source>
        <dbReference type="ARBA" id="ARBA00022782"/>
    </source>
</evidence>
<dbReference type="SMART" id="SM00179">
    <property type="entry name" value="EGF_CA"/>
    <property type="match status" value="18"/>
</dbReference>
<evidence type="ECO:0000256" key="2">
    <source>
        <dbReference type="ARBA" id="ARBA00022473"/>
    </source>
</evidence>
<dbReference type="PROSITE" id="PS01187">
    <property type="entry name" value="EGF_CA"/>
    <property type="match status" value="1"/>
</dbReference>
<feature type="signal peptide" evidence="16">
    <location>
        <begin position="1"/>
        <end position="23"/>
    </location>
</feature>
<dbReference type="Pfam" id="PF00008">
    <property type="entry name" value="EGF"/>
    <property type="match status" value="10"/>
</dbReference>
<keyword evidence="19" id="KW-1185">Reference proteome</keyword>
<dbReference type="GO" id="GO:0005509">
    <property type="term" value="F:calcium ion binding"/>
    <property type="evidence" value="ECO:0007669"/>
    <property type="project" value="InterPro"/>
</dbReference>
<dbReference type="InterPro" id="IPR018097">
    <property type="entry name" value="EGF_Ca-bd_CS"/>
</dbReference>
<evidence type="ECO:0000256" key="5">
    <source>
        <dbReference type="ARBA" id="ARBA00022729"/>
    </source>
</evidence>
<feature type="transmembrane region" description="Helical" evidence="15">
    <location>
        <begin position="1787"/>
        <end position="1806"/>
    </location>
</feature>
<evidence type="ECO:0000256" key="1">
    <source>
        <dbReference type="ARBA" id="ARBA00004479"/>
    </source>
</evidence>
<dbReference type="Pfam" id="PF07645">
    <property type="entry name" value="EGF_CA"/>
    <property type="match status" value="1"/>
</dbReference>
<gene>
    <name evidence="18" type="primary">X975_10564</name>
    <name evidence="18" type="ORF">CDAR_235391</name>
</gene>
<feature type="disulfide bond" evidence="14">
    <location>
        <begin position="868"/>
        <end position="877"/>
    </location>
</feature>
<keyword evidence="12 14" id="KW-1015">Disulfide bond</keyword>
<keyword evidence="4 15" id="KW-0812">Transmembrane</keyword>
<keyword evidence="6" id="KW-0677">Repeat</keyword>
<feature type="domain" description="EGF-like" evidence="17">
    <location>
        <begin position="1253"/>
        <end position="1294"/>
    </location>
</feature>
<evidence type="ECO:0000256" key="13">
    <source>
        <dbReference type="ARBA" id="ARBA00023180"/>
    </source>
</evidence>
<protein>
    <submittedName>
        <fullName evidence="18">Matrilin-3</fullName>
    </submittedName>
</protein>
<dbReference type="FunFam" id="2.10.25.10:FF:000368">
    <property type="entry name" value="Delta-like 3 (Drosophila), isoform CRA_b"/>
    <property type="match status" value="1"/>
</dbReference>
<feature type="disulfide bond" evidence="14">
    <location>
        <begin position="439"/>
        <end position="448"/>
    </location>
</feature>
<feature type="domain" description="EGF-like" evidence="17">
    <location>
        <begin position="198"/>
        <end position="230"/>
    </location>
</feature>
<evidence type="ECO:0000256" key="4">
    <source>
        <dbReference type="ARBA" id="ARBA00022692"/>
    </source>
</evidence>
<evidence type="ECO:0000256" key="11">
    <source>
        <dbReference type="ARBA" id="ARBA00023136"/>
    </source>
</evidence>
<feature type="domain" description="EGF-like" evidence="17">
    <location>
        <begin position="126"/>
        <end position="158"/>
    </location>
</feature>
<comment type="subcellular location">
    <subcellularLocation>
        <location evidence="1">Membrane</location>
        <topology evidence="1">Single-pass type I membrane protein</topology>
    </subcellularLocation>
</comment>
<keyword evidence="10 15" id="KW-1133">Transmembrane helix</keyword>
<dbReference type="PROSITE" id="PS50026">
    <property type="entry name" value="EGF_3"/>
    <property type="match status" value="22"/>
</dbReference>
<comment type="caution">
    <text evidence="14">Lacks conserved residue(s) required for the propagation of feature annotation.</text>
</comment>
<evidence type="ECO:0000256" key="9">
    <source>
        <dbReference type="ARBA" id="ARBA00022976"/>
    </source>
</evidence>
<dbReference type="GO" id="GO:0007219">
    <property type="term" value="P:Notch signaling pathway"/>
    <property type="evidence" value="ECO:0007669"/>
    <property type="project" value="UniProtKB-KW"/>
</dbReference>
<feature type="disulfide bond" evidence="14">
    <location>
        <begin position="187"/>
        <end position="196"/>
    </location>
</feature>
<keyword evidence="11 15" id="KW-0472">Membrane</keyword>
<evidence type="ECO:0000313" key="19">
    <source>
        <dbReference type="Proteomes" id="UP001054837"/>
    </source>
</evidence>
<evidence type="ECO:0000256" key="15">
    <source>
        <dbReference type="SAM" id="Phobius"/>
    </source>
</evidence>
<feature type="disulfide bond" evidence="14">
    <location>
        <begin position="1762"/>
        <end position="1771"/>
    </location>
</feature>
<evidence type="ECO:0000256" key="10">
    <source>
        <dbReference type="ARBA" id="ARBA00022989"/>
    </source>
</evidence>
<feature type="domain" description="EGF-like" evidence="17">
    <location>
        <begin position="161"/>
        <end position="197"/>
    </location>
</feature>
<feature type="disulfide bond" evidence="14">
    <location>
        <begin position="525"/>
        <end position="535"/>
    </location>
</feature>
<feature type="domain" description="EGF-like" evidence="17">
    <location>
        <begin position="522"/>
        <end position="556"/>
    </location>
</feature>
<feature type="domain" description="EGF-like" evidence="17">
    <location>
        <begin position="807"/>
        <end position="839"/>
    </location>
</feature>
<dbReference type="InterPro" id="IPR000152">
    <property type="entry name" value="EGF-type_Asp/Asn_hydroxyl_site"/>
</dbReference>
<feature type="domain" description="EGF-like" evidence="17">
    <location>
        <begin position="233"/>
        <end position="269"/>
    </location>
</feature>
<evidence type="ECO:0000259" key="17">
    <source>
        <dbReference type="PROSITE" id="PS50026"/>
    </source>
</evidence>
<evidence type="ECO:0000256" key="8">
    <source>
        <dbReference type="ARBA" id="ARBA00022843"/>
    </source>
</evidence>
<evidence type="ECO:0000256" key="6">
    <source>
        <dbReference type="ARBA" id="ARBA00022737"/>
    </source>
</evidence>
<dbReference type="InterPro" id="IPR051022">
    <property type="entry name" value="Notch_Cell-Fate_Det"/>
</dbReference>
<dbReference type="SUPFAM" id="SSF57196">
    <property type="entry name" value="EGF/Laminin"/>
    <property type="match status" value="21"/>
</dbReference>
<feature type="disulfide bond" evidence="14">
    <location>
        <begin position="652"/>
        <end position="661"/>
    </location>
</feature>
<feature type="disulfide bond" evidence="14">
    <location>
        <begin position="546"/>
        <end position="555"/>
    </location>
</feature>
<keyword evidence="5 16" id="KW-0732">Signal</keyword>
<feature type="domain" description="EGF-like" evidence="17">
    <location>
        <begin position="663"/>
        <end position="695"/>
    </location>
</feature>
<dbReference type="Pfam" id="PF12661">
    <property type="entry name" value="hEGF"/>
    <property type="match status" value="1"/>
</dbReference>
<evidence type="ECO:0000256" key="16">
    <source>
        <dbReference type="SAM" id="SignalP"/>
    </source>
</evidence>
<accession>A0AAV4TG26</accession>
<dbReference type="FunFam" id="2.10.25.10:FF:000434">
    <property type="entry name" value="Predicted protein"/>
    <property type="match status" value="1"/>
</dbReference>
<feature type="domain" description="EGF-like" evidence="17">
    <location>
        <begin position="413"/>
        <end position="449"/>
    </location>
</feature>
<keyword evidence="9" id="KW-0914">Notch signaling pathway</keyword>
<feature type="domain" description="EGF-like" evidence="17">
    <location>
        <begin position="378"/>
        <end position="410"/>
    </location>
</feature>
<dbReference type="InterPro" id="IPR003645">
    <property type="entry name" value="Fol_N"/>
</dbReference>
<feature type="domain" description="EGF-like" evidence="17">
    <location>
        <begin position="270"/>
        <end position="305"/>
    </location>
</feature>
<feature type="disulfide bond" evidence="14">
    <location>
        <begin position="796"/>
        <end position="805"/>
    </location>
</feature>
<evidence type="ECO:0000256" key="3">
    <source>
        <dbReference type="ARBA" id="ARBA00022536"/>
    </source>
</evidence>
<dbReference type="PANTHER" id="PTHR24049:SF40">
    <property type="entry name" value="EGF-LIKE DOMAIN-CONTAINING PROTEIN"/>
    <property type="match status" value="1"/>
</dbReference>
<evidence type="ECO:0000256" key="14">
    <source>
        <dbReference type="PROSITE-ProRule" id="PRU00076"/>
    </source>
</evidence>
<feature type="domain" description="EGF-like" evidence="17">
    <location>
        <begin position="698"/>
        <end position="734"/>
    </location>
</feature>
<feature type="disulfide bond" evidence="14">
    <location>
        <begin position="1158"/>
        <end position="1167"/>
    </location>
</feature>
<dbReference type="SMART" id="SM00274">
    <property type="entry name" value="FOLN"/>
    <property type="match status" value="7"/>
</dbReference>
<keyword evidence="13" id="KW-0325">Glycoprotein</keyword>
<feature type="domain" description="EGF-like" evidence="17">
    <location>
        <begin position="1738"/>
        <end position="1772"/>
    </location>
</feature>
<keyword evidence="8" id="KW-0832">Ubl conjugation</keyword>
<feature type="disulfide bond" evidence="14">
    <location>
        <begin position="259"/>
        <end position="268"/>
    </location>
</feature>
<keyword evidence="2" id="KW-0217">Developmental protein</keyword>
<proteinExistence type="predicted"/>
<reference evidence="18 19" key="1">
    <citation type="submission" date="2021-06" db="EMBL/GenBank/DDBJ databases">
        <title>Caerostris darwini draft genome.</title>
        <authorList>
            <person name="Kono N."/>
            <person name="Arakawa K."/>
        </authorList>
    </citation>
    <scope>NUCLEOTIDE SEQUENCE [LARGE SCALE GENOMIC DNA]</scope>
</reference>
<feature type="chain" id="PRO_5043360523" evidence="16">
    <location>
        <begin position="24"/>
        <end position="1841"/>
    </location>
</feature>
<dbReference type="InterPro" id="IPR013032">
    <property type="entry name" value="EGF-like_CS"/>
</dbReference>
<feature type="domain" description="EGF-like" evidence="17">
    <location>
        <begin position="1692"/>
        <end position="1729"/>
    </location>
</feature>
<feature type="domain" description="EGF-like" evidence="17">
    <location>
        <begin position="1132"/>
        <end position="1168"/>
    </location>
</feature>
<dbReference type="PROSITE" id="PS00022">
    <property type="entry name" value="EGF_1"/>
    <property type="match status" value="11"/>
</dbReference>